<organism evidence="2 3">
    <name type="scientific">Cudoniella acicularis</name>
    <dbReference type="NCBI Taxonomy" id="354080"/>
    <lineage>
        <taxon>Eukaryota</taxon>
        <taxon>Fungi</taxon>
        <taxon>Dikarya</taxon>
        <taxon>Ascomycota</taxon>
        <taxon>Pezizomycotina</taxon>
        <taxon>Leotiomycetes</taxon>
        <taxon>Helotiales</taxon>
        <taxon>Tricladiaceae</taxon>
        <taxon>Cudoniella</taxon>
    </lineage>
</organism>
<dbReference type="EMBL" id="JAAMPI010001186">
    <property type="protein sequence ID" value="KAF4626269.1"/>
    <property type="molecule type" value="Genomic_DNA"/>
</dbReference>
<comment type="caution">
    <text evidence="2">The sequence shown here is derived from an EMBL/GenBank/DDBJ whole genome shotgun (WGS) entry which is preliminary data.</text>
</comment>
<name>A0A8H4RA01_9HELO</name>
<dbReference type="AlphaFoldDB" id="A0A8H4RA01"/>
<evidence type="ECO:0000313" key="3">
    <source>
        <dbReference type="Proteomes" id="UP000566819"/>
    </source>
</evidence>
<feature type="compositionally biased region" description="Basic and acidic residues" evidence="1">
    <location>
        <begin position="107"/>
        <end position="116"/>
    </location>
</feature>
<protein>
    <submittedName>
        <fullName evidence="2">Uncharacterized protein</fullName>
    </submittedName>
</protein>
<sequence length="116" mass="13444">MNIINLLFKPLDDLSWTYEDRDKSHVIWHPDPDTLILTTHLISPTGRPYHKIVPHRPAPRNILPPKPTSPLPRLHPLKMGRPPLLPSLPTNIRLSSNNYHHKTSQYRSRDCSRGLQ</sequence>
<reference evidence="2 3" key="1">
    <citation type="submission" date="2020-03" db="EMBL/GenBank/DDBJ databases">
        <title>Draft Genome Sequence of Cudoniella acicularis.</title>
        <authorList>
            <person name="Buettner E."/>
            <person name="Kellner H."/>
        </authorList>
    </citation>
    <scope>NUCLEOTIDE SEQUENCE [LARGE SCALE GENOMIC DNA]</scope>
    <source>
        <strain evidence="2 3">DSM 108380</strain>
    </source>
</reference>
<accession>A0A8H4RA01</accession>
<proteinExistence type="predicted"/>
<evidence type="ECO:0000256" key="1">
    <source>
        <dbReference type="SAM" id="MobiDB-lite"/>
    </source>
</evidence>
<keyword evidence="3" id="KW-1185">Reference proteome</keyword>
<feature type="region of interest" description="Disordered" evidence="1">
    <location>
        <begin position="55"/>
        <end position="116"/>
    </location>
</feature>
<evidence type="ECO:0000313" key="2">
    <source>
        <dbReference type="EMBL" id="KAF4626269.1"/>
    </source>
</evidence>
<gene>
    <name evidence="2" type="ORF">G7Y89_g11890</name>
</gene>
<feature type="compositionally biased region" description="Polar residues" evidence="1">
    <location>
        <begin position="88"/>
        <end position="98"/>
    </location>
</feature>
<dbReference type="Proteomes" id="UP000566819">
    <property type="component" value="Unassembled WGS sequence"/>
</dbReference>